<evidence type="ECO:0000259" key="2">
    <source>
        <dbReference type="Pfam" id="PF02678"/>
    </source>
</evidence>
<sequence>MVNISTPAVDLRRASDRFATDIGWLDSSHCFSFGQHYDPGNTHFGLLMVSNDDVVAPGAGFETHPHRDMEIVTWVLEGQLVHQDSEGNTGVLYPGLAQRMSAGTGILHSEKNDSWRITGDPEHVEPVHFIQMWVVPDTARIAPSYEQLDITEDLSRGGFVTVASGLAKHDDHRAIRIQNRHAGLLAARLSAGEALELPAAPFVHLYVAEGQIALEGAGVLATGDSARITASDGRRVSAAGGSAEILVWEMHAALG</sequence>
<dbReference type="Gene3D" id="2.60.120.10">
    <property type="entry name" value="Jelly Rolls"/>
    <property type="match status" value="2"/>
</dbReference>
<dbReference type="InterPro" id="IPR014710">
    <property type="entry name" value="RmlC-like_jellyroll"/>
</dbReference>
<proteinExistence type="inferred from homology"/>
<gene>
    <name evidence="3" type="ORF">UFOPK3268_00546</name>
    <name evidence="4" type="ORF">UFOPK3752_01292</name>
    <name evidence="5" type="ORF">UFOPK4150_02286</name>
</gene>
<accession>A0A6J7JPY8</accession>
<comment type="similarity">
    <text evidence="1">Belongs to the pirin family.</text>
</comment>
<dbReference type="SUPFAM" id="SSF51182">
    <property type="entry name" value="RmlC-like cupins"/>
    <property type="match status" value="1"/>
</dbReference>
<dbReference type="AlphaFoldDB" id="A0A6J7JPY8"/>
<dbReference type="Pfam" id="PF02678">
    <property type="entry name" value="Pirin"/>
    <property type="match status" value="1"/>
</dbReference>
<name>A0A6J7JPY8_9ZZZZ</name>
<dbReference type="InterPro" id="IPR012093">
    <property type="entry name" value="Pirin"/>
</dbReference>
<dbReference type="EMBL" id="CAFBPU010000074">
    <property type="protein sequence ID" value="CAB5040160.1"/>
    <property type="molecule type" value="Genomic_DNA"/>
</dbReference>
<evidence type="ECO:0000313" key="5">
    <source>
        <dbReference type="EMBL" id="CAB5040160.1"/>
    </source>
</evidence>
<feature type="domain" description="Pirin N-terminal" evidence="2">
    <location>
        <begin position="17"/>
        <end position="134"/>
    </location>
</feature>
<reference evidence="4" key="1">
    <citation type="submission" date="2020-05" db="EMBL/GenBank/DDBJ databases">
        <authorList>
            <person name="Chiriac C."/>
            <person name="Salcher M."/>
            <person name="Ghai R."/>
            <person name="Kavagutti S V."/>
        </authorList>
    </citation>
    <scope>NUCLEOTIDE SEQUENCE</scope>
</reference>
<dbReference type="InterPro" id="IPR003829">
    <property type="entry name" value="Pirin_N_dom"/>
</dbReference>
<dbReference type="PANTHER" id="PTHR43212:SF3">
    <property type="entry name" value="QUERCETIN 2,3-DIOXYGENASE"/>
    <property type="match status" value="1"/>
</dbReference>
<evidence type="ECO:0000313" key="3">
    <source>
        <dbReference type="EMBL" id="CAB4848067.1"/>
    </source>
</evidence>
<dbReference type="InterPro" id="IPR011051">
    <property type="entry name" value="RmlC_Cupin_sf"/>
</dbReference>
<dbReference type="PANTHER" id="PTHR43212">
    <property type="entry name" value="QUERCETIN 2,3-DIOXYGENASE"/>
    <property type="match status" value="1"/>
</dbReference>
<dbReference type="EMBL" id="CAFBND010000048">
    <property type="protein sequence ID" value="CAB4944861.1"/>
    <property type="molecule type" value="Genomic_DNA"/>
</dbReference>
<dbReference type="CDD" id="cd02910">
    <property type="entry name" value="cupin_Yhhw_N"/>
    <property type="match status" value="1"/>
</dbReference>
<evidence type="ECO:0000313" key="4">
    <source>
        <dbReference type="EMBL" id="CAB4944861.1"/>
    </source>
</evidence>
<protein>
    <submittedName>
        <fullName evidence="4">Unannotated protein</fullName>
    </submittedName>
</protein>
<organism evidence="4">
    <name type="scientific">freshwater metagenome</name>
    <dbReference type="NCBI Taxonomy" id="449393"/>
    <lineage>
        <taxon>unclassified sequences</taxon>
        <taxon>metagenomes</taxon>
        <taxon>ecological metagenomes</taxon>
    </lineage>
</organism>
<evidence type="ECO:0000256" key="1">
    <source>
        <dbReference type="ARBA" id="ARBA00008416"/>
    </source>
</evidence>
<dbReference type="EMBL" id="CAFBIZ010000050">
    <property type="protein sequence ID" value="CAB4848067.1"/>
    <property type="molecule type" value="Genomic_DNA"/>
</dbReference>